<protein>
    <submittedName>
        <fullName evidence="5">HTH-type transcriptional regulator LacR</fullName>
    </submittedName>
</protein>
<dbReference type="PROSITE" id="PS00356">
    <property type="entry name" value="HTH_LACI_1"/>
    <property type="match status" value="1"/>
</dbReference>
<keyword evidence="3" id="KW-0804">Transcription</keyword>
<dbReference type="InterPro" id="IPR046335">
    <property type="entry name" value="LacI/GalR-like_sensor"/>
</dbReference>
<reference evidence="5" key="1">
    <citation type="submission" date="2019-11" db="EMBL/GenBank/DDBJ databases">
        <authorList>
            <person name="Feng L."/>
        </authorList>
    </citation>
    <scope>NUCLEOTIDE SEQUENCE</scope>
    <source>
        <strain evidence="5">SsimulansLFYP27</strain>
    </source>
</reference>
<dbReference type="GO" id="GO:0003700">
    <property type="term" value="F:DNA-binding transcription factor activity"/>
    <property type="evidence" value="ECO:0007669"/>
    <property type="project" value="TreeGrafter"/>
</dbReference>
<keyword evidence="1" id="KW-0805">Transcription regulation</keyword>
<dbReference type="Pfam" id="PF00356">
    <property type="entry name" value="LacI"/>
    <property type="match status" value="1"/>
</dbReference>
<evidence type="ECO:0000256" key="3">
    <source>
        <dbReference type="ARBA" id="ARBA00023163"/>
    </source>
</evidence>
<proteinExistence type="predicted"/>
<evidence type="ECO:0000256" key="1">
    <source>
        <dbReference type="ARBA" id="ARBA00023015"/>
    </source>
</evidence>
<dbReference type="Pfam" id="PF13377">
    <property type="entry name" value="Peripla_BP_3"/>
    <property type="match status" value="1"/>
</dbReference>
<dbReference type="InterPro" id="IPR000843">
    <property type="entry name" value="HTH_LacI"/>
</dbReference>
<feature type="domain" description="HTH lacI-type" evidence="4">
    <location>
        <begin position="2"/>
        <end position="56"/>
    </location>
</feature>
<dbReference type="InterPro" id="IPR028082">
    <property type="entry name" value="Peripla_BP_I"/>
</dbReference>
<accession>A0A6N2ZRS3</accession>
<dbReference type="SUPFAM" id="SSF47413">
    <property type="entry name" value="lambda repressor-like DNA-binding domains"/>
    <property type="match status" value="1"/>
</dbReference>
<dbReference type="Gene3D" id="3.40.50.2300">
    <property type="match status" value="2"/>
</dbReference>
<dbReference type="InterPro" id="IPR010982">
    <property type="entry name" value="Lambda_DNA-bd_dom_sf"/>
</dbReference>
<organism evidence="5">
    <name type="scientific">Staphylococcus simulans</name>
    <dbReference type="NCBI Taxonomy" id="1286"/>
    <lineage>
        <taxon>Bacteria</taxon>
        <taxon>Bacillati</taxon>
        <taxon>Bacillota</taxon>
        <taxon>Bacilli</taxon>
        <taxon>Bacillales</taxon>
        <taxon>Staphylococcaceae</taxon>
        <taxon>Staphylococcus</taxon>
    </lineage>
</organism>
<dbReference type="SUPFAM" id="SSF53822">
    <property type="entry name" value="Periplasmic binding protein-like I"/>
    <property type="match status" value="1"/>
</dbReference>
<dbReference type="PANTHER" id="PTHR30146:SF149">
    <property type="entry name" value="HTH-TYPE TRANSCRIPTIONAL REGULATOR EBGR"/>
    <property type="match status" value="1"/>
</dbReference>
<evidence type="ECO:0000259" key="4">
    <source>
        <dbReference type="PROSITE" id="PS50932"/>
    </source>
</evidence>
<dbReference type="RefSeq" id="WP_156666524.1">
    <property type="nucleotide sequence ID" value="NZ_CACRUO010000020.1"/>
</dbReference>
<dbReference type="CDD" id="cd01392">
    <property type="entry name" value="HTH_LacI"/>
    <property type="match status" value="1"/>
</dbReference>
<gene>
    <name evidence="5" type="primary">lacR_2</name>
    <name evidence="5" type="ORF">SSLFYP27_00720</name>
</gene>
<dbReference type="PANTHER" id="PTHR30146">
    <property type="entry name" value="LACI-RELATED TRANSCRIPTIONAL REPRESSOR"/>
    <property type="match status" value="1"/>
</dbReference>
<dbReference type="CDD" id="cd01544">
    <property type="entry name" value="PBP1_GalR"/>
    <property type="match status" value="1"/>
</dbReference>
<dbReference type="Gene3D" id="1.10.260.40">
    <property type="entry name" value="lambda repressor-like DNA-binding domains"/>
    <property type="match status" value="1"/>
</dbReference>
<sequence>MASIRDIAKQAGVSPGTVSRVLNEDPTLSVADSTRTRILNTAKELEYHKAERVNRQVQIITYASRRREMADPFHRELRLAIESEIKKLNLTLKKTLRIETGFKKQDLQDVKKAGAVLVIGNFSLDALKEIYRHNPNMVVINNKQVPDYIDAVYSDLEQAMYQLLNQIRDIYHDAHIAYYGGIREERNLDGKEAYENDARYHAYLSWCQQHDEIPNGNLIGWEREDGFEAITEADTIPDVLIAGNDMVAIGLIQGLQQRGVTIPKDAGVIGFNDLDVNQYVTPSLTSVRIDIEQFGKSAVLMAKERIQKTRQSAMHIVIQTKQIERQSFSFKNQ</sequence>
<dbReference type="SMART" id="SM00354">
    <property type="entry name" value="HTH_LACI"/>
    <property type="match status" value="1"/>
</dbReference>
<dbReference type="PRINTS" id="PR00036">
    <property type="entry name" value="HTHLACI"/>
</dbReference>
<dbReference type="PROSITE" id="PS50932">
    <property type="entry name" value="HTH_LACI_2"/>
    <property type="match status" value="1"/>
</dbReference>
<dbReference type="GO" id="GO:0000976">
    <property type="term" value="F:transcription cis-regulatory region binding"/>
    <property type="evidence" value="ECO:0007669"/>
    <property type="project" value="TreeGrafter"/>
</dbReference>
<evidence type="ECO:0000313" key="5">
    <source>
        <dbReference type="EMBL" id="VYT82114.1"/>
    </source>
</evidence>
<keyword evidence="2" id="KW-0238">DNA-binding</keyword>
<dbReference type="AlphaFoldDB" id="A0A6N2ZRS3"/>
<dbReference type="EMBL" id="CACRUO010000020">
    <property type="protein sequence ID" value="VYT82114.1"/>
    <property type="molecule type" value="Genomic_DNA"/>
</dbReference>
<evidence type="ECO:0000256" key="2">
    <source>
        <dbReference type="ARBA" id="ARBA00023125"/>
    </source>
</evidence>
<name>A0A6N2ZRS3_STASI</name>